<protein>
    <submittedName>
        <fullName evidence="2">Uncharacterized protein</fullName>
    </submittedName>
</protein>
<evidence type="ECO:0000256" key="1">
    <source>
        <dbReference type="SAM" id="MobiDB-lite"/>
    </source>
</evidence>
<evidence type="ECO:0000313" key="2">
    <source>
        <dbReference type="EMBL" id="PUZ56834.1"/>
    </source>
</evidence>
<feature type="compositionally biased region" description="Basic and acidic residues" evidence="1">
    <location>
        <begin position="154"/>
        <end position="163"/>
    </location>
</feature>
<dbReference type="EMBL" id="CM009753">
    <property type="protein sequence ID" value="PUZ56834.1"/>
    <property type="molecule type" value="Genomic_DNA"/>
</dbReference>
<dbReference type="Gramene" id="PUZ56834">
    <property type="protein sequence ID" value="PUZ56834"/>
    <property type="gene ID" value="GQ55_5G369700"/>
</dbReference>
<gene>
    <name evidence="2" type="ORF">GQ55_5G369700</name>
</gene>
<reference evidence="2 3" key="1">
    <citation type="submission" date="2018-04" db="EMBL/GenBank/DDBJ databases">
        <title>WGS assembly of Panicum hallii var. hallii HAL2.</title>
        <authorList>
            <person name="Lovell J."/>
            <person name="Jenkins J."/>
            <person name="Lowry D."/>
            <person name="Mamidi S."/>
            <person name="Sreedasyam A."/>
            <person name="Weng X."/>
            <person name="Barry K."/>
            <person name="Bonette J."/>
            <person name="Campitelli B."/>
            <person name="Daum C."/>
            <person name="Gordon S."/>
            <person name="Gould B."/>
            <person name="Lipzen A."/>
            <person name="MacQueen A."/>
            <person name="Palacio-Mejia J."/>
            <person name="Plott C."/>
            <person name="Shakirov E."/>
            <person name="Shu S."/>
            <person name="Yoshinaga Y."/>
            <person name="Zane M."/>
            <person name="Rokhsar D."/>
            <person name="Grimwood J."/>
            <person name="Schmutz J."/>
            <person name="Juenger T."/>
        </authorList>
    </citation>
    <scope>NUCLEOTIDE SEQUENCE [LARGE SCALE GENOMIC DNA]</scope>
    <source>
        <strain evidence="3">cv. HAL2</strain>
    </source>
</reference>
<sequence length="185" mass="20928">MEEDRTLSPSIDVDGTDLHPGRHCNKGIIFTIQKNTSMTRFSVMLFTKPSKVKWYSMLEHLDDHGMKWNSDLYYLDPLREAPDGLVKILGPQQVEELMHAHEGIKVCDLYMVNENSTSDSDDGNDSQQGNNAGLASTERLKAFINGAERLTSDTELRMKRARDSSSCNDVSWQPKKHHPDSSDDD</sequence>
<dbReference type="Proteomes" id="UP000244336">
    <property type="component" value="Chromosome 5"/>
</dbReference>
<proteinExistence type="predicted"/>
<accession>A0A2T7DML9</accession>
<dbReference type="AlphaFoldDB" id="A0A2T7DML9"/>
<evidence type="ECO:0000313" key="3">
    <source>
        <dbReference type="Proteomes" id="UP000244336"/>
    </source>
</evidence>
<keyword evidence="3" id="KW-1185">Reference proteome</keyword>
<feature type="region of interest" description="Disordered" evidence="1">
    <location>
        <begin position="116"/>
        <end position="136"/>
    </location>
</feature>
<feature type="region of interest" description="Disordered" evidence="1">
    <location>
        <begin position="154"/>
        <end position="185"/>
    </location>
</feature>
<dbReference type="OrthoDB" id="696324at2759"/>
<name>A0A2T7DML9_9POAL</name>
<organism evidence="2 3">
    <name type="scientific">Panicum hallii var. hallii</name>
    <dbReference type="NCBI Taxonomy" id="1504633"/>
    <lineage>
        <taxon>Eukaryota</taxon>
        <taxon>Viridiplantae</taxon>
        <taxon>Streptophyta</taxon>
        <taxon>Embryophyta</taxon>
        <taxon>Tracheophyta</taxon>
        <taxon>Spermatophyta</taxon>
        <taxon>Magnoliopsida</taxon>
        <taxon>Liliopsida</taxon>
        <taxon>Poales</taxon>
        <taxon>Poaceae</taxon>
        <taxon>PACMAD clade</taxon>
        <taxon>Panicoideae</taxon>
        <taxon>Panicodae</taxon>
        <taxon>Paniceae</taxon>
        <taxon>Panicinae</taxon>
        <taxon>Panicum</taxon>
        <taxon>Panicum sect. Panicum</taxon>
    </lineage>
</organism>